<comment type="caution">
    <text evidence="1">The sequence shown here is derived from an EMBL/GenBank/DDBJ whole genome shotgun (WGS) entry which is preliminary data.</text>
</comment>
<organism evidence="1 2">
    <name type="scientific">Tanacetum coccineum</name>
    <dbReference type="NCBI Taxonomy" id="301880"/>
    <lineage>
        <taxon>Eukaryota</taxon>
        <taxon>Viridiplantae</taxon>
        <taxon>Streptophyta</taxon>
        <taxon>Embryophyta</taxon>
        <taxon>Tracheophyta</taxon>
        <taxon>Spermatophyta</taxon>
        <taxon>Magnoliopsida</taxon>
        <taxon>eudicotyledons</taxon>
        <taxon>Gunneridae</taxon>
        <taxon>Pentapetalae</taxon>
        <taxon>asterids</taxon>
        <taxon>campanulids</taxon>
        <taxon>Asterales</taxon>
        <taxon>Asteraceae</taxon>
        <taxon>Asteroideae</taxon>
        <taxon>Anthemideae</taxon>
        <taxon>Anthemidinae</taxon>
        <taxon>Tanacetum</taxon>
    </lineage>
</organism>
<dbReference type="EMBL" id="BQNB010014270">
    <property type="protein sequence ID" value="GJT26166.1"/>
    <property type="molecule type" value="Genomic_DNA"/>
</dbReference>
<evidence type="ECO:0008006" key="3">
    <source>
        <dbReference type="Google" id="ProtNLM"/>
    </source>
</evidence>
<reference evidence="1" key="2">
    <citation type="submission" date="2022-01" db="EMBL/GenBank/DDBJ databases">
        <authorList>
            <person name="Yamashiro T."/>
            <person name="Shiraishi A."/>
            <person name="Satake H."/>
            <person name="Nakayama K."/>
        </authorList>
    </citation>
    <scope>NUCLEOTIDE SEQUENCE</scope>
</reference>
<name>A0ABQ5CGH2_9ASTR</name>
<proteinExistence type="predicted"/>
<evidence type="ECO:0000313" key="2">
    <source>
        <dbReference type="Proteomes" id="UP001151760"/>
    </source>
</evidence>
<gene>
    <name evidence="1" type="ORF">Tco_0906441</name>
</gene>
<accession>A0ABQ5CGH2</accession>
<keyword evidence="2" id="KW-1185">Reference proteome</keyword>
<feature type="non-terminal residue" evidence="1">
    <location>
        <position position="1"/>
    </location>
</feature>
<evidence type="ECO:0000313" key="1">
    <source>
        <dbReference type="EMBL" id="GJT26166.1"/>
    </source>
</evidence>
<dbReference type="Proteomes" id="UP001151760">
    <property type="component" value="Unassembled WGS sequence"/>
</dbReference>
<sequence length="53" mass="6248">AKSAFLYEKIEEAGFEDPDFPSRVYKVEKAVYGLHQAPRAWYVSWKNTQRIRA</sequence>
<protein>
    <recommendedName>
        <fullName evidence="3">Reverse transcriptase</fullName>
    </recommendedName>
</protein>
<reference evidence="1" key="1">
    <citation type="journal article" date="2022" name="Int. J. Mol. Sci.">
        <title>Draft Genome of Tanacetum Coccineum: Genomic Comparison of Closely Related Tanacetum-Family Plants.</title>
        <authorList>
            <person name="Yamashiro T."/>
            <person name="Shiraishi A."/>
            <person name="Nakayama K."/>
            <person name="Satake H."/>
        </authorList>
    </citation>
    <scope>NUCLEOTIDE SEQUENCE</scope>
</reference>